<dbReference type="EMBL" id="RQXX01000001">
    <property type="protein sequence ID" value="RVV99989.1"/>
    <property type="molecule type" value="Genomic_DNA"/>
</dbReference>
<dbReference type="AlphaFoldDB" id="A0A438AMV0"/>
<sequence>MQRRNQDAVEEAPSPFFNPGAPSRTRVQACDLNRAAGYVSAGMGERIIYEENIKFHMDDRFSSGKTSGEGTGHRCWSCRRYHPHLGGSHCVWRNRMSIPRAGPSKAGLFRRSRPHFPSAGASNLLLCLVPEFLSHLGVAESDRIEVGQRLCPVQAMKIEALLRADGAG</sequence>
<comment type="caution">
    <text evidence="2">The sequence shown here is derived from an EMBL/GenBank/DDBJ whole genome shotgun (WGS) entry which is preliminary data.</text>
</comment>
<evidence type="ECO:0000313" key="2">
    <source>
        <dbReference type="EMBL" id="RVV99989.1"/>
    </source>
</evidence>
<evidence type="ECO:0000313" key="3">
    <source>
        <dbReference type="Proteomes" id="UP000285908"/>
    </source>
</evidence>
<name>A0A438AMV0_9RHOB</name>
<dbReference type="Proteomes" id="UP000285908">
    <property type="component" value="Unassembled WGS sequence"/>
</dbReference>
<accession>A0A438AMV0</accession>
<protein>
    <submittedName>
        <fullName evidence="2">Uncharacterized protein</fullName>
    </submittedName>
</protein>
<dbReference type="Gene3D" id="3.30.470.20">
    <property type="entry name" value="ATP-grasp fold, B domain"/>
    <property type="match status" value="1"/>
</dbReference>
<feature type="region of interest" description="Disordered" evidence="1">
    <location>
        <begin position="1"/>
        <end position="22"/>
    </location>
</feature>
<proteinExistence type="predicted"/>
<organism evidence="2 3">
    <name type="scientific">Mesobaculum littorinae</name>
    <dbReference type="NCBI Taxonomy" id="2486419"/>
    <lineage>
        <taxon>Bacteria</taxon>
        <taxon>Pseudomonadati</taxon>
        <taxon>Pseudomonadota</taxon>
        <taxon>Alphaproteobacteria</taxon>
        <taxon>Rhodobacterales</taxon>
        <taxon>Roseobacteraceae</taxon>
        <taxon>Mesobaculum</taxon>
    </lineage>
</organism>
<keyword evidence="3" id="KW-1185">Reference proteome</keyword>
<reference evidence="2 3" key="1">
    <citation type="submission" date="2018-11" db="EMBL/GenBank/DDBJ databases">
        <title>Mesobaculum littorinae gen. nov., sp. nov., isolated from Littorina scabra that represents a novel genus of the order Rhodobacteraceae.</title>
        <authorList>
            <person name="Li F."/>
        </authorList>
    </citation>
    <scope>NUCLEOTIDE SEQUENCE [LARGE SCALE GENOMIC DNA]</scope>
    <source>
        <strain evidence="2 3">M0103</strain>
    </source>
</reference>
<gene>
    <name evidence="2" type="ORF">EKE94_01520</name>
</gene>
<evidence type="ECO:0000256" key="1">
    <source>
        <dbReference type="SAM" id="MobiDB-lite"/>
    </source>
</evidence>